<accession>A0A225DN50</accession>
<gene>
    <name evidence="1" type="ORF">FRUB_07769</name>
</gene>
<organism evidence="1 2">
    <name type="scientific">Fimbriiglobus ruber</name>
    <dbReference type="NCBI Taxonomy" id="1908690"/>
    <lineage>
        <taxon>Bacteria</taxon>
        <taxon>Pseudomonadati</taxon>
        <taxon>Planctomycetota</taxon>
        <taxon>Planctomycetia</taxon>
        <taxon>Gemmatales</taxon>
        <taxon>Gemmataceae</taxon>
        <taxon>Fimbriiglobus</taxon>
    </lineage>
</organism>
<proteinExistence type="predicted"/>
<keyword evidence="2" id="KW-1185">Reference proteome</keyword>
<evidence type="ECO:0000313" key="1">
    <source>
        <dbReference type="EMBL" id="OWK38649.1"/>
    </source>
</evidence>
<sequence>MTDENGFLNRLAAFPADNTTRLVYADWLDEQNDPACAAKAAFLRVTCQFATTEDGEQKKQLEKKLQTLAANLPAEWLAVVSYLAVENCAGKRAQPRRMTFVFDFICDKRWEDLQPTGNNNVRFCEGCQQNVYYSKTIAAARNHANRGRCVAVDCRVERKPHDLSEVRLMTVGRLIRPNPGE</sequence>
<protein>
    <recommendedName>
        <fullName evidence="3">TIGR02996 domain-containing protein</fullName>
    </recommendedName>
</protein>
<dbReference type="Proteomes" id="UP000214646">
    <property type="component" value="Unassembled WGS sequence"/>
</dbReference>
<reference evidence="2" key="1">
    <citation type="submission" date="2017-06" db="EMBL/GenBank/DDBJ databases">
        <title>Genome analysis of Fimbriiglobus ruber SP5, the first member of the order Planctomycetales with confirmed chitinolytic capability.</title>
        <authorList>
            <person name="Ravin N.V."/>
            <person name="Rakitin A.L."/>
            <person name="Ivanova A.A."/>
            <person name="Beletsky A.V."/>
            <person name="Kulichevskaya I.S."/>
            <person name="Mardanov A.V."/>
            <person name="Dedysh S.N."/>
        </authorList>
    </citation>
    <scope>NUCLEOTIDE SEQUENCE [LARGE SCALE GENOMIC DNA]</scope>
    <source>
        <strain evidence="2">SP5</strain>
    </source>
</reference>
<dbReference type="EMBL" id="NIDE01000014">
    <property type="protein sequence ID" value="OWK38649.1"/>
    <property type="molecule type" value="Genomic_DNA"/>
</dbReference>
<dbReference type="NCBIfam" id="TIGR02996">
    <property type="entry name" value="rpt_mate_G_obs"/>
    <property type="match status" value="1"/>
</dbReference>
<name>A0A225DN50_9BACT</name>
<comment type="caution">
    <text evidence="1">The sequence shown here is derived from an EMBL/GenBank/DDBJ whole genome shotgun (WGS) entry which is preliminary data.</text>
</comment>
<dbReference type="RefSeq" id="WP_088258396.1">
    <property type="nucleotide sequence ID" value="NZ_NIDE01000014.1"/>
</dbReference>
<dbReference type="InterPro" id="IPR014338">
    <property type="entry name" value="CHP02996_rpt-companion-dom"/>
</dbReference>
<evidence type="ECO:0008006" key="3">
    <source>
        <dbReference type="Google" id="ProtNLM"/>
    </source>
</evidence>
<evidence type="ECO:0000313" key="2">
    <source>
        <dbReference type="Proteomes" id="UP000214646"/>
    </source>
</evidence>
<dbReference type="OrthoDB" id="288259at2"/>
<dbReference type="AlphaFoldDB" id="A0A225DN50"/>